<comment type="similarity">
    <text evidence="3 10">Belongs to the ubiquitin-activating E1 family.</text>
</comment>
<organism evidence="13 14">
    <name type="scientific">Plectus sambesii</name>
    <dbReference type="NCBI Taxonomy" id="2011161"/>
    <lineage>
        <taxon>Eukaryota</taxon>
        <taxon>Metazoa</taxon>
        <taxon>Ecdysozoa</taxon>
        <taxon>Nematoda</taxon>
        <taxon>Chromadorea</taxon>
        <taxon>Plectida</taxon>
        <taxon>Plectina</taxon>
        <taxon>Plectoidea</taxon>
        <taxon>Plectidae</taxon>
        <taxon>Plectus</taxon>
    </lineage>
</organism>
<dbReference type="GO" id="GO:0005737">
    <property type="term" value="C:cytoplasm"/>
    <property type="evidence" value="ECO:0007669"/>
    <property type="project" value="TreeGrafter"/>
</dbReference>
<dbReference type="Proteomes" id="UP000887566">
    <property type="component" value="Unplaced"/>
</dbReference>
<dbReference type="SUPFAM" id="SSF69572">
    <property type="entry name" value="Activating enzymes of the ubiquitin-like proteins"/>
    <property type="match status" value="2"/>
</dbReference>
<feature type="region of interest" description="Disordered" evidence="11">
    <location>
        <begin position="1"/>
        <end position="49"/>
    </location>
</feature>
<feature type="active site" description="Glycyl thioester intermediate" evidence="9">
    <location>
        <position position="634"/>
    </location>
</feature>
<dbReference type="NCBIfam" id="TIGR01408">
    <property type="entry name" value="Ube1"/>
    <property type="match status" value="1"/>
</dbReference>
<dbReference type="FunFam" id="1.10.10.2660:FF:000001">
    <property type="entry name" value="Ubiquitin-activating enzyme E1 1"/>
    <property type="match status" value="1"/>
</dbReference>
<dbReference type="PANTHER" id="PTHR10953:SF4">
    <property type="entry name" value="UBIQUITIN-ACTIVATING ENZYME E1 C-TERMINAL DOMAIN-CONTAINING PROTEIN"/>
    <property type="match status" value="1"/>
</dbReference>
<dbReference type="InterPro" id="IPR019572">
    <property type="entry name" value="UBA_E1_SCCH"/>
</dbReference>
<protein>
    <recommendedName>
        <fullName evidence="4">E1 ubiquitin-activating enzyme</fullName>
        <ecNumber evidence="4">6.2.1.45</ecNumber>
    </recommendedName>
</protein>
<dbReference type="GO" id="GO:0016925">
    <property type="term" value="P:protein sumoylation"/>
    <property type="evidence" value="ECO:0007669"/>
    <property type="project" value="TreeGrafter"/>
</dbReference>
<comment type="pathway">
    <text evidence="2">Protein modification; protein ubiquitination.</text>
</comment>
<dbReference type="InterPro" id="IPR000011">
    <property type="entry name" value="UBQ/SUMO-activ_enz_E1-like"/>
</dbReference>
<dbReference type="GO" id="GO:0031510">
    <property type="term" value="C:SUMO activating enzyme complex"/>
    <property type="evidence" value="ECO:0007669"/>
    <property type="project" value="TreeGrafter"/>
</dbReference>
<dbReference type="FunFam" id="3.40.50.720:FF:000015">
    <property type="entry name" value="Ubiquitin-activating enzyme E1 1"/>
    <property type="match status" value="1"/>
</dbReference>
<dbReference type="GO" id="GO:0004839">
    <property type="term" value="F:ubiquitin activating enzyme activity"/>
    <property type="evidence" value="ECO:0007669"/>
    <property type="project" value="UniProtKB-EC"/>
</dbReference>
<dbReference type="InterPro" id="IPR042302">
    <property type="entry name" value="E1_FCCH_sf"/>
</dbReference>
<dbReference type="Pfam" id="PF00899">
    <property type="entry name" value="ThiF"/>
    <property type="match status" value="2"/>
</dbReference>
<dbReference type="FunFam" id="3.10.290.60:FF:000001">
    <property type="entry name" value="Ubiquitin-activating enzyme E1 2"/>
    <property type="match status" value="1"/>
</dbReference>
<comment type="catalytic activity">
    <reaction evidence="1">
        <text>ATP + ubiquitin + [E1 ubiquitin-activating enzyme]-L-cysteine = AMP + diphosphate + S-ubiquitinyl-[E1 ubiquitin-activating enzyme]-L-cysteine.</text>
        <dbReference type="EC" id="6.2.1.45"/>
    </reaction>
</comment>
<dbReference type="SMART" id="SM00985">
    <property type="entry name" value="UBA_e1_C"/>
    <property type="match status" value="1"/>
</dbReference>
<dbReference type="Gene3D" id="3.40.50.12550">
    <property type="entry name" value="Ubiquitin-activating enzyme E1, inactive adenylation domain, subdomain 2"/>
    <property type="match status" value="1"/>
</dbReference>
<evidence type="ECO:0000259" key="12">
    <source>
        <dbReference type="SMART" id="SM00985"/>
    </source>
</evidence>
<evidence type="ECO:0000256" key="7">
    <source>
        <dbReference type="ARBA" id="ARBA00022786"/>
    </source>
</evidence>
<dbReference type="GO" id="GO:0019948">
    <property type="term" value="F:SUMO activating enzyme activity"/>
    <property type="evidence" value="ECO:0007669"/>
    <property type="project" value="TreeGrafter"/>
</dbReference>
<dbReference type="Gene3D" id="3.10.290.60">
    <property type="entry name" value="Ubiquitin-activating enzyme E1, UFD domain"/>
    <property type="match status" value="1"/>
</dbReference>
<dbReference type="Gene3D" id="2.40.30.180">
    <property type="entry name" value="Ubiquitin-activating enzyme E1, FCCH domain"/>
    <property type="match status" value="1"/>
</dbReference>
<evidence type="ECO:0000256" key="11">
    <source>
        <dbReference type="SAM" id="MobiDB-lite"/>
    </source>
</evidence>
<dbReference type="InterPro" id="IPR045886">
    <property type="entry name" value="ThiF/MoeB/HesA"/>
</dbReference>
<evidence type="ECO:0000256" key="8">
    <source>
        <dbReference type="ARBA" id="ARBA00022840"/>
    </source>
</evidence>
<evidence type="ECO:0000256" key="4">
    <source>
        <dbReference type="ARBA" id="ARBA00012990"/>
    </source>
</evidence>
<dbReference type="Gene3D" id="3.40.50.720">
    <property type="entry name" value="NAD(P)-binding Rossmann-like Domain"/>
    <property type="match status" value="1"/>
</dbReference>
<evidence type="ECO:0000256" key="2">
    <source>
        <dbReference type="ARBA" id="ARBA00004906"/>
    </source>
</evidence>
<evidence type="ECO:0000256" key="1">
    <source>
        <dbReference type="ARBA" id="ARBA00000488"/>
    </source>
</evidence>
<dbReference type="InterPro" id="IPR038252">
    <property type="entry name" value="UBA_E1_C_sf"/>
</dbReference>
<feature type="compositionally biased region" description="Basic and acidic residues" evidence="11">
    <location>
        <begin position="1"/>
        <end position="19"/>
    </location>
</feature>
<dbReference type="Gene3D" id="1.10.10.2660">
    <property type="entry name" value="Ubiquitin-activating enzyme E1, SCCH domain"/>
    <property type="match status" value="1"/>
</dbReference>
<dbReference type="FunFam" id="3.50.50.80:FF:000001">
    <property type="entry name" value="ubiquitin-like modifier-activating enzyme 1"/>
    <property type="match status" value="1"/>
</dbReference>
<keyword evidence="5 10" id="KW-0436">Ligase</keyword>
<dbReference type="InterPro" id="IPR018965">
    <property type="entry name" value="Ub-activating_enz_E1_C"/>
</dbReference>
<dbReference type="Gene3D" id="3.50.50.80">
    <property type="entry name" value="Ubiquitin-activating enzyme E1, inactive adenylation domain, subdomain 1"/>
    <property type="match status" value="1"/>
</dbReference>
<feature type="domain" description="Ubiquitin-activating enzyme E1 C-terminal" evidence="12">
    <location>
        <begin position="935"/>
        <end position="1060"/>
    </location>
</feature>
<dbReference type="PANTHER" id="PTHR10953">
    <property type="entry name" value="UBIQUITIN-ACTIVATING ENZYME E1"/>
    <property type="match status" value="1"/>
</dbReference>
<dbReference type="WBParaSite" id="PSAMB.scaffold3084size19726.g20270.t1">
    <property type="protein sequence ID" value="PSAMB.scaffold3084size19726.g20270.t1"/>
    <property type="gene ID" value="PSAMB.scaffold3084size19726.g20270"/>
</dbReference>
<feature type="compositionally biased region" description="Gly residues" evidence="11">
    <location>
        <begin position="32"/>
        <end position="44"/>
    </location>
</feature>
<dbReference type="InterPro" id="IPR042449">
    <property type="entry name" value="Ub-E1_IAD_1"/>
</dbReference>
<dbReference type="EC" id="6.2.1.45" evidence="4"/>
<dbReference type="InterPro" id="IPR000594">
    <property type="entry name" value="ThiF_NAD_FAD-bd"/>
</dbReference>
<dbReference type="AlphaFoldDB" id="A0A914W3E0"/>
<evidence type="ECO:0000256" key="3">
    <source>
        <dbReference type="ARBA" id="ARBA00005673"/>
    </source>
</evidence>
<dbReference type="GO" id="GO:0005524">
    <property type="term" value="F:ATP binding"/>
    <property type="evidence" value="ECO:0007669"/>
    <property type="project" value="UniProtKB-KW"/>
</dbReference>
<dbReference type="PROSITE" id="PS00865">
    <property type="entry name" value="UBIQUITIN_ACTIVAT_2"/>
    <property type="match status" value="1"/>
</dbReference>
<keyword evidence="13" id="KW-1185">Reference proteome</keyword>
<name>A0A914W3E0_9BILA</name>
<sequence length="1064" mass="118873">MYRQYREETLSKNKTKENASVDGVPMDTNGSANGGAKPGGGVQNGTGNVDHSTLDKNLYSRQIYALGESAMMHLRTASVLISGMGAVGVEIAKNLILGGVRNVTIQDIKAAEWHDLSAQYYIPESAVGQNRAAVCYERLAELNDSVSVTCVTDPLTEELVDKFNLTILTDSTLSEQLKVNEWTRKMKKLMIVADSRGLFAQIFLDLGEQFRVDDTNGEQCHEVFIEHVDKVTGDVMTLENAFHGLEDGDYVTFAEVKGMTELNDINPVKVTVKTAAVFNIGDAAKNFTDYKEGGRAKQVKMPKLITFKPLKEALKEPELVIADFAKFDRPAQYHALWQALFKFIEATGRPPKPRSDADADTLRTFLPQSDVEIDQKLLKAFSYQATGSLCPMASFIGGVAAQEAMKAVTHHMSPINQFFYFDALEALPGDYSAFDEAKLTEEMCAPRKSRYDGQAAVFGWDFQEAVLKQKWFIVGAGAIGCELLKNFAMMGVASSDQKLGKLKITDMDQIEISNLNRQFLFRRHDVGGKKSEVAAKAVKQFNQHLNVEALAERVGADTEQIFNDGFFHELNGVANALDNVDARRYMDRRCVYYGLPLLESGTMGAKGNTQVVYPYLTESYGSSNDPPERSIPICTLKNFPNEIQHTIQWARDLFEGLFTNPSETANQFLGDQRAFFERVDKMHTGQKIEILEQVKKALIDDKPKTPEACIEWARNLWQDYYHNSIGQLLHTFPADQVTDHGVKFWSGTKRCPHTLQFDVNQEEHFNFVYAASILRAQQYNLTPITDKATVGKLAAAIPVPAFTPRSGVKIAVTEAEAKEQAEQMGGLDDVDQQLQAYHLSLAKLNPKTIPPLLPIDFEKDDDSNHHMDFITAASNLRAENYDIPKADRMKTKQIAGRIIPAIATTTAAVAGLVALELYKMIDADGRLPKVPIDRFKNGFINLALPFFGFSEPIEAPKKKYNDTEFTLWDRFEIKGPKTLQEVFDWLKNDHGLDATMLSCGVSLLYSFFMPEAKRKARLEMTIKTLVETVAQKQVPEHTHDLVLEVMASDTTGEDVETPYIKYVI</sequence>
<accession>A0A914W3E0</accession>
<proteinExistence type="inferred from homology"/>
<keyword evidence="8 10" id="KW-0067">ATP-binding</keyword>
<keyword evidence="7 10" id="KW-0833">Ubl conjugation pathway</keyword>
<evidence type="ECO:0000313" key="14">
    <source>
        <dbReference type="WBParaSite" id="PSAMB.scaffold3084size19726.g20270.t1"/>
    </source>
</evidence>
<dbReference type="Pfam" id="PF10585">
    <property type="entry name" value="UBA_E1_SCCH"/>
    <property type="match status" value="1"/>
</dbReference>
<dbReference type="Pfam" id="PF09358">
    <property type="entry name" value="E1_UFD"/>
    <property type="match status" value="1"/>
</dbReference>
<dbReference type="CDD" id="cd01490">
    <property type="entry name" value="Ube1_repeat2"/>
    <property type="match status" value="1"/>
</dbReference>
<evidence type="ECO:0000256" key="9">
    <source>
        <dbReference type="PROSITE-ProRule" id="PRU10132"/>
    </source>
</evidence>
<keyword evidence="6 10" id="KW-0547">Nucleotide-binding</keyword>
<evidence type="ECO:0000256" key="10">
    <source>
        <dbReference type="RuleBase" id="RU000519"/>
    </source>
</evidence>
<evidence type="ECO:0000256" key="5">
    <source>
        <dbReference type="ARBA" id="ARBA00022598"/>
    </source>
</evidence>
<dbReference type="InterPro" id="IPR035985">
    <property type="entry name" value="Ubiquitin-activating_enz"/>
</dbReference>
<dbReference type="InterPro" id="IPR018075">
    <property type="entry name" value="UBQ-activ_enz_E1"/>
</dbReference>
<dbReference type="InterPro" id="IPR042063">
    <property type="entry name" value="Ubi_acti_E1_SCCH"/>
</dbReference>
<evidence type="ECO:0000256" key="6">
    <source>
        <dbReference type="ARBA" id="ARBA00022741"/>
    </source>
</evidence>
<reference evidence="14" key="1">
    <citation type="submission" date="2022-11" db="UniProtKB">
        <authorList>
            <consortium name="WormBaseParasite"/>
        </authorList>
    </citation>
    <scope>IDENTIFICATION</scope>
</reference>
<dbReference type="InterPro" id="IPR033127">
    <property type="entry name" value="UBQ-activ_enz_E1_Cys_AS"/>
</dbReference>
<evidence type="ECO:0000313" key="13">
    <source>
        <dbReference type="Proteomes" id="UP000887566"/>
    </source>
</evidence>
<dbReference type="PRINTS" id="PR01849">
    <property type="entry name" value="UBIQUITINACT"/>
</dbReference>